<dbReference type="AlphaFoldDB" id="A0A9D3UYH8"/>
<accession>A0A9D3UYH8</accession>
<name>A0A9D3UYH8_9ROSI</name>
<comment type="caution">
    <text evidence="1">The sequence shown here is derived from an EMBL/GenBank/DDBJ whole genome shotgun (WGS) entry which is preliminary data.</text>
</comment>
<keyword evidence="2" id="KW-1185">Reference proteome</keyword>
<dbReference type="Proteomes" id="UP000828251">
    <property type="component" value="Unassembled WGS sequence"/>
</dbReference>
<gene>
    <name evidence="1" type="ORF">J1N35_029229</name>
</gene>
<reference evidence="1 2" key="1">
    <citation type="journal article" date="2021" name="Plant Biotechnol. J.">
        <title>Multi-omics assisted identification of the key and species-specific regulatory components of drought-tolerant mechanisms in Gossypium stocksii.</title>
        <authorList>
            <person name="Yu D."/>
            <person name="Ke L."/>
            <person name="Zhang D."/>
            <person name="Wu Y."/>
            <person name="Sun Y."/>
            <person name="Mei J."/>
            <person name="Sun J."/>
            <person name="Sun Y."/>
        </authorList>
    </citation>
    <scope>NUCLEOTIDE SEQUENCE [LARGE SCALE GENOMIC DNA]</scope>
    <source>
        <strain evidence="2">cv. E1</strain>
        <tissue evidence="1">Leaf</tissue>
    </source>
</reference>
<evidence type="ECO:0000313" key="1">
    <source>
        <dbReference type="EMBL" id="KAH1064242.1"/>
    </source>
</evidence>
<proteinExistence type="predicted"/>
<protein>
    <submittedName>
        <fullName evidence="1">Uncharacterized protein</fullName>
    </submittedName>
</protein>
<evidence type="ECO:0000313" key="2">
    <source>
        <dbReference type="Proteomes" id="UP000828251"/>
    </source>
</evidence>
<organism evidence="1 2">
    <name type="scientific">Gossypium stocksii</name>
    <dbReference type="NCBI Taxonomy" id="47602"/>
    <lineage>
        <taxon>Eukaryota</taxon>
        <taxon>Viridiplantae</taxon>
        <taxon>Streptophyta</taxon>
        <taxon>Embryophyta</taxon>
        <taxon>Tracheophyta</taxon>
        <taxon>Spermatophyta</taxon>
        <taxon>Magnoliopsida</taxon>
        <taxon>eudicotyledons</taxon>
        <taxon>Gunneridae</taxon>
        <taxon>Pentapetalae</taxon>
        <taxon>rosids</taxon>
        <taxon>malvids</taxon>
        <taxon>Malvales</taxon>
        <taxon>Malvaceae</taxon>
        <taxon>Malvoideae</taxon>
        <taxon>Gossypium</taxon>
    </lineage>
</organism>
<dbReference type="EMBL" id="JAIQCV010000009">
    <property type="protein sequence ID" value="KAH1064242.1"/>
    <property type="molecule type" value="Genomic_DNA"/>
</dbReference>
<sequence>MPILHTGAMANDMKWLAPESALVKLNTYGVISLNSYLAAIGGVIKDAYGAFKAALESSATFTSSLVTLNFKASIMTNDYSSKCP</sequence>